<dbReference type="GeneID" id="105273218"/>
<feature type="region of interest" description="Disordered" evidence="2">
    <location>
        <begin position="417"/>
        <end position="492"/>
    </location>
</feature>
<dbReference type="InterPro" id="IPR010998">
    <property type="entry name" value="Integrase_recombinase_N"/>
</dbReference>
<dbReference type="SUPFAM" id="SSF47823">
    <property type="entry name" value="lambda integrase-like, N-terminal domain"/>
    <property type="match status" value="1"/>
</dbReference>
<dbReference type="Gene3D" id="1.10.150.130">
    <property type="match status" value="1"/>
</dbReference>
<evidence type="ECO:0000313" key="3">
    <source>
        <dbReference type="Proteomes" id="UP000694866"/>
    </source>
</evidence>
<protein>
    <submittedName>
        <fullName evidence="4">Uncharacterized protein</fullName>
    </submittedName>
</protein>
<dbReference type="OrthoDB" id="7695553at2759"/>
<name>A0A9R1UAT2_9HYME</name>
<dbReference type="Proteomes" id="UP000694866">
    <property type="component" value="Unplaced"/>
</dbReference>
<dbReference type="PANTHER" id="PTHR35617:SF3">
    <property type="entry name" value="CORE-BINDING (CB) DOMAIN-CONTAINING PROTEIN"/>
    <property type="match status" value="1"/>
</dbReference>
<sequence>MFLITKNNGEFRPIFDLRGLNQHVRTKKFKLISHHKIPDFLQDGDWLPLICPSHLCDGIELGCGDPSSTRCEGRRLPRRLPAGLPEPSHSTLSSHPGNEETRVFGLARQLKQVHPGALPRTGLPRFNLEYCGEPHVPPSKKGTQDPPFIRRTQVQWSLPSKATPNTLGAPQLRRLRDTQRAPPLSLPTDLFNEFQPEETSPKTPYPHNRKKRAEVVVGGSSPELPTPQATSPILLDDGRSGQRLGSPVRISSYGRDLDKRAERLALQQEGDVCSSLSVTRGSPSNSGLACHVADRQQVTSCIHKERGWNKVLQSPGANLSSPSACGRFPNHLIRVVSPRKVQRDCRQSLQRKATPRMAPPSSSHRTDIQTMGGPRNRPLRKQKVSSGHSLRLTGLDRSIRILSRRLQSAMAVQASLGLPSAQSTTQNVSTPQQVPGNLSGNSPRVGTDILESRSGQQSGFTANKNSESEGNSARPDHGTPPATGGKNLSPGVEDWGWTSLTNDWSSPERQLLSTSWRQSTIGTYRAPIQRWLRWCENKGIAPTSPKAPQLARVLAGLFLREKLAYNTILLHRSAVTTFCAGRSSEDLTSHFLVRQVLKAINISRPPEIRSPIWDAEIVMNWLSRGTPDLTLFELSRRTATLLLLASGRRVHDLTLLSIAKESVINLGNQAGAS</sequence>
<evidence type="ECO:0000256" key="1">
    <source>
        <dbReference type="ARBA" id="ARBA00023125"/>
    </source>
</evidence>
<proteinExistence type="predicted"/>
<evidence type="ECO:0000256" key="2">
    <source>
        <dbReference type="SAM" id="MobiDB-lite"/>
    </source>
</evidence>
<accession>A0A9R1UAT2</accession>
<keyword evidence="3" id="KW-1185">Reference proteome</keyword>
<dbReference type="PANTHER" id="PTHR35617">
    <property type="entry name" value="PHAGE_INTEGRASE DOMAIN-CONTAINING PROTEIN"/>
    <property type="match status" value="1"/>
</dbReference>
<dbReference type="RefSeq" id="XP_011313827.1">
    <property type="nucleotide sequence ID" value="XM_011315525.1"/>
</dbReference>
<feature type="compositionally biased region" description="Polar residues" evidence="2">
    <location>
        <begin position="420"/>
        <end position="444"/>
    </location>
</feature>
<dbReference type="KEGG" id="fas:105273218"/>
<evidence type="ECO:0000313" key="4">
    <source>
        <dbReference type="RefSeq" id="XP_011313827.1"/>
    </source>
</evidence>
<keyword evidence="1" id="KW-0238">DNA-binding</keyword>
<gene>
    <name evidence="4" type="primary">LOC105273218</name>
</gene>
<feature type="region of interest" description="Disordered" evidence="2">
    <location>
        <begin position="348"/>
        <end position="391"/>
    </location>
</feature>
<organism evidence="3 4">
    <name type="scientific">Fopius arisanus</name>
    <dbReference type="NCBI Taxonomy" id="64838"/>
    <lineage>
        <taxon>Eukaryota</taxon>
        <taxon>Metazoa</taxon>
        <taxon>Ecdysozoa</taxon>
        <taxon>Arthropoda</taxon>
        <taxon>Hexapoda</taxon>
        <taxon>Insecta</taxon>
        <taxon>Pterygota</taxon>
        <taxon>Neoptera</taxon>
        <taxon>Endopterygota</taxon>
        <taxon>Hymenoptera</taxon>
        <taxon>Apocrita</taxon>
        <taxon>Ichneumonoidea</taxon>
        <taxon>Braconidae</taxon>
        <taxon>Opiinae</taxon>
        <taxon>Fopius</taxon>
    </lineage>
</organism>
<feature type="region of interest" description="Disordered" evidence="2">
    <location>
        <begin position="181"/>
        <end position="247"/>
    </location>
</feature>
<feature type="region of interest" description="Disordered" evidence="2">
    <location>
        <begin position="68"/>
        <end position="100"/>
    </location>
</feature>
<dbReference type="AlphaFoldDB" id="A0A9R1UAT2"/>
<feature type="compositionally biased region" description="Polar residues" evidence="2">
    <location>
        <begin position="453"/>
        <end position="471"/>
    </location>
</feature>
<reference evidence="4" key="1">
    <citation type="submission" date="2025-08" db="UniProtKB">
        <authorList>
            <consortium name="RefSeq"/>
        </authorList>
    </citation>
    <scope>IDENTIFICATION</scope>
    <source>
        <strain evidence="4">USDA-PBARC FA_bdor</strain>
        <tissue evidence="4">Whole organism</tissue>
    </source>
</reference>
<dbReference type="GO" id="GO:0003677">
    <property type="term" value="F:DNA binding"/>
    <property type="evidence" value="ECO:0007669"/>
    <property type="project" value="UniProtKB-KW"/>
</dbReference>